<organism evidence="6 7">
    <name type="scientific">Bradyrhizobium algeriense</name>
    <dbReference type="NCBI Taxonomy" id="634784"/>
    <lineage>
        <taxon>Bacteria</taxon>
        <taxon>Pseudomonadati</taxon>
        <taxon>Pseudomonadota</taxon>
        <taxon>Alphaproteobacteria</taxon>
        <taxon>Hyphomicrobiales</taxon>
        <taxon>Nitrobacteraceae</taxon>
        <taxon>Bradyrhizobium</taxon>
    </lineage>
</organism>
<evidence type="ECO:0000313" key="7">
    <source>
        <dbReference type="Proteomes" id="UP001364224"/>
    </source>
</evidence>
<sequence length="339" mass="37663">MKRRGFICVLGSVASGFWPRRRTIIVTMAAMVLLPIEVSDAGWLSDIFKGSSKQAKSPRQAKSPKHVTSRKPAALARRAVSPKPRNVKLAALGPVGLPPAALKPVATRCDPAKFRIVLDVGHTAESEGAISARNVSEFAFNLRLARQIEEKLKAEGFAETRLLLTEGKARRSLVKRVAAANNLAADLFLSIHHDSVPNKFLEDWEFEGKKSRFSDRFSGYSVFVSRRNPDFKTSFAFAELIGKEMKAQGLEYAKQYTQAIMGRYQRPLLNKETGVYRYDELIVLRNTQMAAALLEAGSIINRDEELKMSSPERRDIISSGVTAAVKEFCEPRWGILGPL</sequence>
<evidence type="ECO:0000259" key="5">
    <source>
        <dbReference type="SMART" id="SM00646"/>
    </source>
</evidence>
<dbReference type="InterPro" id="IPR050695">
    <property type="entry name" value="N-acetylmuramoyl_amidase_3"/>
</dbReference>
<dbReference type="PANTHER" id="PTHR30404">
    <property type="entry name" value="N-ACETYLMURAMOYL-L-ALANINE AMIDASE"/>
    <property type="match status" value="1"/>
</dbReference>
<feature type="domain" description="MurNAc-LAA" evidence="5">
    <location>
        <begin position="177"/>
        <end position="326"/>
    </location>
</feature>
<keyword evidence="3" id="KW-0378">Hydrolase</keyword>
<dbReference type="SUPFAM" id="SSF53187">
    <property type="entry name" value="Zn-dependent exopeptidases"/>
    <property type="match status" value="1"/>
</dbReference>
<proteinExistence type="predicted"/>
<dbReference type="PANTHER" id="PTHR30404:SF0">
    <property type="entry name" value="N-ACETYLMURAMOYL-L-ALANINE AMIDASE AMIC"/>
    <property type="match status" value="1"/>
</dbReference>
<dbReference type="CDD" id="cd02696">
    <property type="entry name" value="MurNAc-LAA"/>
    <property type="match status" value="1"/>
</dbReference>
<dbReference type="EC" id="3.5.1.28" evidence="2"/>
<feature type="region of interest" description="Disordered" evidence="4">
    <location>
        <begin position="54"/>
        <end position="78"/>
    </location>
</feature>
<evidence type="ECO:0000256" key="2">
    <source>
        <dbReference type="ARBA" id="ARBA00011901"/>
    </source>
</evidence>
<reference evidence="6 7" key="1">
    <citation type="submission" date="2024-02" db="EMBL/GenBank/DDBJ databases">
        <title>Adaptive strategies in a cosmopolitan and abundant soil bacterium.</title>
        <authorList>
            <person name="Carini P."/>
        </authorList>
    </citation>
    <scope>NUCLEOTIDE SEQUENCE [LARGE SCALE GENOMIC DNA]</scope>
    <source>
        <strain evidence="6 7">AZCC 1608</strain>
    </source>
</reference>
<dbReference type="Gene3D" id="3.40.630.40">
    <property type="entry name" value="Zn-dependent exopeptidases"/>
    <property type="match status" value="1"/>
</dbReference>
<evidence type="ECO:0000256" key="3">
    <source>
        <dbReference type="ARBA" id="ARBA00022801"/>
    </source>
</evidence>
<protein>
    <recommendedName>
        <fullName evidence="2">N-acetylmuramoyl-L-alanine amidase</fullName>
        <ecNumber evidence="2">3.5.1.28</ecNumber>
    </recommendedName>
</protein>
<gene>
    <name evidence="6" type="ORF">V1286_004145</name>
</gene>
<evidence type="ECO:0000256" key="4">
    <source>
        <dbReference type="SAM" id="MobiDB-lite"/>
    </source>
</evidence>
<comment type="catalytic activity">
    <reaction evidence="1">
        <text>Hydrolyzes the link between N-acetylmuramoyl residues and L-amino acid residues in certain cell-wall glycopeptides.</text>
        <dbReference type="EC" id="3.5.1.28"/>
    </reaction>
</comment>
<comment type="caution">
    <text evidence="6">The sequence shown here is derived from an EMBL/GenBank/DDBJ whole genome shotgun (WGS) entry which is preliminary data.</text>
</comment>
<accession>A0ABU8BDJ0</accession>
<keyword evidence="7" id="KW-1185">Reference proteome</keyword>
<dbReference type="InterPro" id="IPR002508">
    <property type="entry name" value="MurNAc-LAA_cat"/>
</dbReference>
<name>A0ABU8BDJ0_9BRAD</name>
<dbReference type="EMBL" id="JAZHRV010000001">
    <property type="protein sequence ID" value="MEH2556616.1"/>
    <property type="molecule type" value="Genomic_DNA"/>
</dbReference>
<dbReference type="Pfam" id="PF01520">
    <property type="entry name" value="Amidase_3"/>
    <property type="match status" value="1"/>
</dbReference>
<evidence type="ECO:0000256" key="1">
    <source>
        <dbReference type="ARBA" id="ARBA00001561"/>
    </source>
</evidence>
<dbReference type="RefSeq" id="WP_334482043.1">
    <property type="nucleotide sequence ID" value="NZ_JAZHRV010000001.1"/>
</dbReference>
<evidence type="ECO:0000313" key="6">
    <source>
        <dbReference type="EMBL" id="MEH2556616.1"/>
    </source>
</evidence>
<dbReference type="SMART" id="SM00646">
    <property type="entry name" value="Ami_3"/>
    <property type="match status" value="1"/>
</dbReference>
<dbReference type="Proteomes" id="UP001364224">
    <property type="component" value="Unassembled WGS sequence"/>
</dbReference>